<keyword evidence="1" id="KW-1133">Transmembrane helix</keyword>
<feature type="transmembrane region" description="Helical" evidence="1">
    <location>
        <begin position="85"/>
        <end position="104"/>
    </location>
</feature>
<dbReference type="InterPro" id="IPR009339">
    <property type="entry name" value="DUF998"/>
</dbReference>
<dbReference type="Pfam" id="PF06197">
    <property type="entry name" value="DUF998"/>
    <property type="match status" value="1"/>
</dbReference>
<keyword evidence="3" id="KW-1185">Reference proteome</keyword>
<feature type="transmembrane region" description="Helical" evidence="1">
    <location>
        <begin position="12"/>
        <end position="32"/>
    </location>
</feature>
<feature type="transmembrane region" description="Helical" evidence="1">
    <location>
        <begin position="52"/>
        <end position="73"/>
    </location>
</feature>
<proteinExistence type="predicted"/>
<evidence type="ECO:0000256" key="1">
    <source>
        <dbReference type="SAM" id="Phobius"/>
    </source>
</evidence>
<feature type="transmembrane region" description="Helical" evidence="1">
    <location>
        <begin position="192"/>
        <end position="213"/>
    </location>
</feature>
<feature type="transmembrane region" description="Helical" evidence="1">
    <location>
        <begin position="131"/>
        <end position="151"/>
    </location>
</feature>
<gene>
    <name evidence="2" type="ORF">O4U47_06220</name>
</gene>
<organism evidence="2 3">
    <name type="scientific">Nocardiopsis suaedae</name>
    <dbReference type="NCBI Taxonomy" id="3018444"/>
    <lineage>
        <taxon>Bacteria</taxon>
        <taxon>Bacillati</taxon>
        <taxon>Actinomycetota</taxon>
        <taxon>Actinomycetes</taxon>
        <taxon>Streptosporangiales</taxon>
        <taxon>Nocardiopsidaceae</taxon>
        <taxon>Nocardiopsis</taxon>
    </lineage>
</organism>
<sequence>MASAPTLTRGLLVGGALAGPLFIAVFTAAGSLRPDYDQLRHPVSSLALTGAGWVQTANFLVAGALLLALAAGMHRSALLAGRARAAAWLVGAAGVGLLGSGAFVTDPVSGYPPGAPDAIEYTPVGVLHDAAAMPVFLGLPAACVVLAVWALRTRRPLLGAYSLLSAVAGIVLLQLFSAGFQQDPALVGVAGLYQRACVVVLLGWTTAVALVLLRAEPAGPREGAGGG</sequence>
<name>A0ABT4THB8_9ACTN</name>
<evidence type="ECO:0000313" key="2">
    <source>
        <dbReference type="EMBL" id="MDA2804100.1"/>
    </source>
</evidence>
<keyword evidence="1" id="KW-0812">Transmembrane</keyword>
<dbReference type="EMBL" id="JAQFWP010000008">
    <property type="protein sequence ID" value="MDA2804100.1"/>
    <property type="molecule type" value="Genomic_DNA"/>
</dbReference>
<dbReference type="RefSeq" id="WP_270676616.1">
    <property type="nucleotide sequence ID" value="NZ_JAQFWP010000008.1"/>
</dbReference>
<feature type="transmembrane region" description="Helical" evidence="1">
    <location>
        <begin position="158"/>
        <end position="180"/>
    </location>
</feature>
<reference evidence="2" key="1">
    <citation type="submission" date="2023-01" db="EMBL/GenBank/DDBJ databases">
        <title>Draft genome sequence of Nocardiopsis sp. LSu2-4 isolated from halophytes.</title>
        <authorList>
            <person name="Duangmal K."/>
            <person name="Chantavorakit T."/>
        </authorList>
    </citation>
    <scope>NUCLEOTIDE SEQUENCE</scope>
    <source>
        <strain evidence="2">LSu2-4</strain>
    </source>
</reference>
<accession>A0ABT4THB8</accession>
<evidence type="ECO:0000313" key="3">
    <source>
        <dbReference type="Proteomes" id="UP001165685"/>
    </source>
</evidence>
<comment type="caution">
    <text evidence="2">The sequence shown here is derived from an EMBL/GenBank/DDBJ whole genome shotgun (WGS) entry which is preliminary data.</text>
</comment>
<dbReference type="Proteomes" id="UP001165685">
    <property type="component" value="Unassembled WGS sequence"/>
</dbReference>
<keyword evidence="1" id="KW-0472">Membrane</keyword>
<protein>
    <submittedName>
        <fullName evidence="2">DUF998 domain-containing protein</fullName>
    </submittedName>
</protein>